<dbReference type="EMBL" id="QOVW01000025">
    <property type="protein sequence ID" value="RDB36801.1"/>
    <property type="molecule type" value="Genomic_DNA"/>
</dbReference>
<dbReference type="AlphaFoldDB" id="A0A369KQB0"/>
<protein>
    <submittedName>
        <fullName evidence="1">Uncharacterized protein</fullName>
    </submittedName>
</protein>
<keyword evidence="2" id="KW-1185">Reference proteome</keyword>
<name>A0A369KQB0_9BACT</name>
<comment type="caution">
    <text evidence="1">The sequence shown here is derived from an EMBL/GenBank/DDBJ whole genome shotgun (WGS) entry which is preliminary data.</text>
</comment>
<accession>A0A369KQB0</accession>
<evidence type="ECO:0000313" key="2">
    <source>
        <dbReference type="Proteomes" id="UP000253934"/>
    </source>
</evidence>
<gene>
    <name evidence="1" type="ORF">DCC88_03245</name>
</gene>
<sequence length="320" mass="37707">MKINYIGISYTTFLHNSNWTIEQKTDGIIYFIEKIFFANLIPVENQLYIIFFPEYTFSGECKSYVWHDKKKDCLNKLKLLIENLKKHKIILIASTIPSAKDFLPKHKSRYEAHVNFLLSNSNSISDNLFSDSLYDIKIKNSLYVIASPQNILTIQDIINLNNKEKKSKIVGKYSKIQPFYEYNRAKNLNNFYLSDDFNLYTGKTVFQPGNFQDSVCNLAIINPYQHLSLFFSICADFTFKVNHSHLYKFGKIFPNEIMFILSDYITLDRKDFFTNTVIHMDTYHGLTVYLKNNSLKNKYFHFEIHGKNQYIKKPCNMVHI</sequence>
<evidence type="ECO:0000313" key="1">
    <source>
        <dbReference type="EMBL" id="RDB36801.1"/>
    </source>
</evidence>
<reference evidence="1" key="1">
    <citation type="submission" date="2018-04" db="EMBL/GenBank/DDBJ databases">
        <title>Draft genome sequence of the Candidatus Spirobacillus cienkowskii, a pathogen of freshwater Daphnia species, reconstructed from hemolymph metagenomic reads.</title>
        <authorList>
            <person name="Bresciani L."/>
            <person name="Lemos L.N."/>
            <person name="Wale N."/>
            <person name="Lin J.Y."/>
            <person name="Fernandes G.R."/>
            <person name="Duffy M.A."/>
            <person name="Rodrigues J.M."/>
        </authorList>
    </citation>
    <scope>NUCLEOTIDE SEQUENCE [LARGE SCALE GENOMIC DNA]</scope>
    <source>
        <strain evidence="1">Binning01</strain>
    </source>
</reference>
<organism evidence="1 2">
    <name type="scientific">Spirobacillus cienkowskii</name>
    <dbReference type="NCBI Taxonomy" id="495820"/>
    <lineage>
        <taxon>Bacteria</taxon>
        <taxon>Pseudomonadati</taxon>
        <taxon>Bdellovibrionota</taxon>
        <taxon>Oligoflexia</taxon>
        <taxon>Silvanigrellales</taxon>
        <taxon>Spirobacillus</taxon>
    </lineage>
</organism>
<dbReference type="Proteomes" id="UP000253934">
    <property type="component" value="Unassembled WGS sequence"/>
</dbReference>
<proteinExistence type="predicted"/>